<evidence type="ECO:0000313" key="2">
    <source>
        <dbReference type="EMBL" id="TRX03595.1"/>
    </source>
</evidence>
<accession>A0ABY3CHI1</accession>
<evidence type="ECO:0000256" key="1">
    <source>
        <dbReference type="SAM" id="Phobius"/>
    </source>
</evidence>
<organism evidence="2 3">
    <name type="scientific">Candidatus Methylobacter oryzae</name>
    <dbReference type="NCBI Taxonomy" id="2497749"/>
    <lineage>
        <taxon>Bacteria</taxon>
        <taxon>Pseudomonadati</taxon>
        <taxon>Pseudomonadota</taxon>
        <taxon>Gammaproteobacteria</taxon>
        <taxon>Methylococcales</taxon>
        <taxon>Methylococcaceae</taxon>
        <taxon>Methylobacter</taxon>
    </lineage>
</organism>
<dbReference type="RefSeq" id="WP_127027681.1">
    <property type="nucleotide sequence ID" value="NZ_RYFG02000005.1"/>
</dbReference>
<keyword evidence="3" id="KW-1185">Reference proteome</keyword>
<dbReference type="EMBL" id="RYFG02000005">
    <property type="protein sequence ID" value="TRX03595.1"/>
    <property type="molecule type" value="Genomic_DNA"/>
</dbReference>
<comment type="caution">
    <text evidence="2">The sequence shown here is derived from an EMBL/GenBank/DDBJ whole genome shotgun (WGS) entry which is preliminary data.</text>
</comment>
<keyword evidence="1" id="KW-0812">Transmembrane</keyword>
<dbReference type="Proteomes" id="UP000733744">
    <property type="component" value="Unassembled WGS sequence"/>
</dbReference>
<keyword evidence="1" id="KW-1133">Transmembrane helix</keyword>
<proteinExistence type="predicted"/>
<keyword evidence="1" id="KW-0472">Membrane</keyword>
<name>A0ABY3CHI1_9GAMM</name>
<sequence length="62" mass="7016">MNINDFIITIIISLLAGVGLGLTIKEIGSFLLKIIEKFNREPKVVQTVDFSYFFGNHNEESK</sequence>
<protein>
    <submittedName>
        <fullName evidence="2">Uncharacterized protein</fullName>
    </submittedName>
</protein>
<reference evidence="2 3" key="1">
    <citation type="journal article" date="2019" name="Antonie Van Leeuwenhoek">
        <title>Description of 'Ca. Methylobacter oryzae' KRF1, a novel species from the environmentally important Methylobacter clade 2.</title>
        <authorList>
            <person name="Khatri K."/>
            <person name="Mohite J.A."/>
            <person name="Pandit P.S."/>
            <person name="Bahulikar R."/>
            <person name="Rahalkar M.C."/>
        </authorList>
    </citation>
    <scope>NUCLEOTIDE SEQUENCE [LARGE SCALE GENOMIC DNA]</scope>
    <source>
        <strain evidence="2 3">KRF1</strain>
    </source>
</reference>
<evidence type="ECO:0000313" key="3">
    <source>
        <dbReference type="Proteomes" id="UP000733744"/>
    </source>
</evidence>
<gene>
    <name evidence="2" type="ORF">EKO24_000415</name>
</gene>
<feature type="transmembrane region" description="Helical" evidence="1">
    <location>
        <begin position="6"/>
        <end position="24"/>
    </location>
</feature>